<evidence type="ECO:0000313" key="2">
    <source>
        <dbReference type="Proteomes" id="UP001172673"/>
    </source>
</evidence>
<sequence>MSSQPKEVVARLLENTSNASVMEELVAPDATYISLCYSNPPLHQIMAHAGQHAEKGPQAVISTFANVNKIWAMEDFQIEALFGEGSDVAVFGRFTLRSRTLGKACTSPFSIHCKVEAGQVTYMLFMEDTFGTGATFEKAGEKTYEVESGKAIKL</sequence>
<organism evidence="1 2">
    <name type="scientific">Cladophialophora chaetospira</name>
    <dbReference type="NCBI Taxonomy" id="386627"/>
    <lineage>
        <taxon>Eukaryota</taxon>
        <taxon>Fungi</taxon>
        <taxon>Dikarya</taxon>
        <taxon>Ascomycota</taxon>
        <taxon>Pezizomycotina</taxon>
        <taxon>Eurotiomycetes</taxon>
        <taxon>Chaetothyriomycetidae</taxon>
        <taxon>Chaetothyriales</taxon>
        <taxon>Herpotrichiellaceae</taxon>
        <taxon>Cladophialophora</taxon>
    </lineage>
</organism>
<evidence type="ECO:0008006" key="3">
    <source>
        <dbReference type="Google" id="ProtNLM"/>
    </source>
</evidence>
<dbReference type="AlphaFoldDB" id="A0AA38XPX0"/>
<dbReference type="Proteomes" id="UP001172673">
    <property type="component" value="Unassembled WGS sequence"/>
</dbReference>
<name>A0AA38XPX0_9EURO</name>
<keyword evidence="2" id="KW-1185">Reference proteome</keyword>
<dbReference type="InterPro" id="IPR032710">
    <property type="entry name" value="NTF2-like_dom_sf"/>
</dbReference>
<proteinExistence type="predicted"/>
<reference evidence="1" key="1">
    <citation type="submission" date="2022-10" db="EMBL/GenBank/DDBJ databases">
        <title>Culturing micro-colonial fungi from biological soil crusts in the Mojave desert and describing Neophaeococcomyces mojavensis, and introducing the new genera and species Taxawa tesnikishii.</title>
        <authorList>
            <person name="Kurbessoian T."/>
            <person name="Stajich J.E."/>
        </authorList>
    </citation>
    <scope>NUCLEOTIDE SEQUENCE</scope>
    <source>
        <strain evidence="1">TK_41</strain>
    </source>
</reference>
<dbReference type="EMBL" id="JAPDRK010000001">
    <property type="protein sequence ID" value="KAJ9616934.1"/>
    <property type="molecule type" value="Genomic_DNA"/>
</dbReference>
<gene>
    <name evidence="1" type="ORF">H2200_000654</name>
</gene>
<protein>
    <recommendedName>
        <fullName evidence="3">SnoaL-like domain-containing protein</fullName>
    </recommendedName>
</protein>
<dbReference type="SUPFAM" id="SSF54427">
    <property type="entry name" value="NTF2-like"/>
    <property type="match status" value="1"/>
</dbReference>
<evidence type="ECO:0000313" key="1">
    <source>
        <dbReference type="EMBL" id="KAJ9616934.1"/>
    </source>
</evidence>
<dbReference type="Gene3D" id="3.10.450.50">
    <property type="match status" value="1"/>
</dbReference>
<accession>A0AA38XPX0</accession>
<comment type="caution">
    <text evidence="1">The sequence shown here is derived from an EMBL/GenBank/DDBJ whole genome shotgun (WGS) entry which is preliminary data.</text>
</comment>